<evidence type="ECO:0000259" key="5">
    <source>
        <dbReference type="PROSITE" id="PS51337"/>
    </source>
</evidence>
<dbReference type="PANTHER" id="PTHR45833:SF1">
    <property type="entry name" value="METHIONINE SYNTHASE"/>
    <property type="match status" value="1"/>
</dbReference>
<evidence type="ECO:0000256" key="2">
    <source>
        <dbReference type="ARBA" id="ARBA00022723"/>
    </source>
</evidence>
<evidence type="ECO:0000256" key="1">
    <source>
        <dbReference type="ARBA" id="ARBA00010854"/>
    </source>
</evidence>
<keyword evidence="7" id="KW-1185">Reference proteome</keyword>
<protein>
    <recommendedName>
        <fullName evidence="8">Methylthiol:coenzyme M methyltransferase corrinoid protein</fullName>
    </recommendedName>
</protein>
<dbReference type="PROSITE" id="PS51332">
    <property type="entry name" value="B12_BINDING"/>
    <property type="match status" value="1"/>
</dbReference>
<dbReference type="InterPro" id="IPR006158">
    <property type="entry name" value="Cobalamin-bd"/>
</dbReference>
<dbReference type="InterPro" id="IPR050554">
    <property type="entry name" value="Met_Synthase/Corrinoid"/>
</dbReference>
<dbReference type="Gene3D" id="1.10.1240.10">
    <property type="entry name" value="Methionine synthase domain"/>
    <property type="match status" value="1"/>
</dbReference>
<dbReference type="SUPFAM" id="SSF47644">
    <property type="entry name" value="Methionine synthase domain"/>
    <property type="match status" value="1"/>
</dbReference>
<sequence length="287" mass="30962">MIRHIDTAAAEIYEFKEKNPQRYKELLEVGIRIGFGESPETEDKAVLTPDKVRAKYLPKDAAYAALTDAVIEGEVKESQRLTAALLEKGEDPTGLVVNALMPGIQTVCEIYDNGDAFVPEILLANDALVAGVALCQERLGDIPSAGRVASLVIEGDVHDIGKNIVAAILRANGFEVIDMGRDVLVEDVVDLVKKEKIDLVTGTSLMSTTKEGLRALSEELKASGVPVACGGAAVDDHFVETFTNSIYGKSPLDAVKIAQSIVSGKDWVEVRKEMKIGKGQEKEKIKN</sequence>
<evidence type="ECO:0000259" key="4">
    <source>
        <dbReference type="PROSITE" id="PS51332"/>
    </source>
</evidence>
<dbReference type="GO" id="GO:0046653">
    <property type="term" value="P:tetrahydrofolate metabolic process"/>
    <property type="evidence" value="ECO:0007669"/>
    <property type="project" value="TreeGrafter"/>
</dbReference>
<proteinExistence type="inferred from homology"/>
<reference evidence="6 7" key="1">
    <citation type="submission" date="2023-07" db="EMBL/GenBank/DDBJ databases">
        <title>Closed genoem sequence of Methanomicrococcus sp. Hf6.</title>
        <authorList>
            <person name="Poehlein A."/>
            <person name="Protasov E."/>
            <person name="Platt K."/>
            <person name="Reeh H."/>
            <person name="Daniel R."/>
            <person name="Brune A."/>
        </authorList>
    </citation>
    <scope>NUCLEOTIDE SEQUENCE [LARGE SCALE GENOMIC DNA]</scope>
    <source>
        <strain evidence="6 7">Hf6</strain>
    </source>
</reference>
<dbReference type="GeneID" id="85194930"/>
<name>A0AA96UYS9_9EURY</name>
<dbReference type="Pfam" id="PF02607">
    <property type="entry name" value="B12-binding_2"/>
    <property type="match status" value="1"/>
</dbReference>
<dbReference type="KEGG" id="mehf:MmiHf6_04420"/>
<keyword evidence="2" id="KW-0479">Metal-binding</keyword>
<dbReference type="GO" id="GO:0046872">
    <property type="term" value="F:metal ion binding"/>
    <property type="evidence" value="ECO:0007669"/>
    <property type="project" value="UniProtKB-KW"/>
</dbReference>
<dbReference type="SUPFAM" id="SSF52242">
    <property type="entry name" value="Cobalamin (vitamin B12)-binding domain"/>
    <property type="match status" value="1"/>
</dbReference>
<dbReference type="GO" id="GO:0031419">
    <property type="term" value="F:cobalamin binding"/>
    <property type="evidence" value="ECO:0007669"/>
    <property type="project" value="InterPro"/>
</dbReference>
<dbReference type="Gene3D" id="3.40.50.280">
    <property type="entry name" value="Cobalamin-binding domain"/>
    <property type="match status" value="1"/>
</dbReference>
<dbReference type="PANTHER" id="PTHR45833">
    <property type="entry name" value="METHIONINE SYNTHASE"/>
    <property type="match status" value="1"/>
</dbReference>
<dbReference type="GO" id="GO:0005829">
    <property type="term" value="C:cytosol"/>
    <property type="evidence" value="ECO:0007669"/>
    <property type="project" value="TreeGrafter"/>
</dbReference>
<keyword evidence="3" id="KW-0170">Cobalt</keyword>
<organism evidence="6 7">
    <name type="scientific">Methanimicrococcus hongohii</name>
    <dbReference type="NCBI Taxonomy" id="3028295"/>
    <lineage>
        <taxon>Archaea</taxon>
        <taxon>Methanobacteriati</taxon>
        <taxon>Methanobacteriota</taxon>
        <taxon>Stenosarchaea group</taxon>
        <taxon>Methanomicrobia</taxon>
        <taxon>Methanosarcinales</taxon>
        <taxon>Methanosarcinaceae</taxon>
        <taxon>Methanimicrococcus</taxon>
    </lineage>
</organism>
<dbReference type="GO" id="GO:0050667">
    <property type="term" value="P:homocysteine metabolic process"/>
    <property type="evidence" value="ECO:0007669"/>
    <property type="project" value="TreeGrafter"/>
</dbReference>
<comment type="similarity">
    <text evidence="1">Belongs to the methylamine corrinoid protein family.</text>
</comment>
<evidence type="ECO:0000313" key="6">
    <source>
        <dbReference type="EMBL" id="WNY23139.1"/>
    </source>
</evidence>
<dbReference type="GO" id="GO:0008705">
    <property type="term" value="F:methionine synthase activity"/>
    <property type="evidence" value="ECO:0007669"/>
    <property type="project" value="TreeGrafter"/>
</dbReference>
<dbReference type="Pfam" id="PF02310">
    <property type="entry name" value="B12-binding"/>
    <property type="match status" value="1"/>
</dbReference>
<dbReference type="Proteomes" id="UP001302978">
    <property type="component" value="Chromosome"/>
</dbReference>
<dbReference type="SMART" id="SM01018">
    <property type="entry name" value="B12-binding_2"/>
    <property type="match status" value="1"/>
</dbReference>
<evidence type="ECO:0008006" key="8">
    <source>
        <dbReference type="Google" id="ProtNLM"/>
    </source>
</evidence>
<dbReference type="InterPro" id="IPR036724">
    <property type="entry name" value="Cobalamin-bd_sf"/>
</dbReference>
<feature type="domain" description="B12-binding" evidence="4">
    <location>
        <begin position="145"/>
        <end position="272"/>
    </location>
</feature>
<gene>
    <name evidence="6" type="ORF">MmiHf6_04420</name>
</gene>
<dbReference type="InterPro" id="IPR003759">
    <property type="entry name" value="Cbl-bd_cap"/>
</dbReference>
<dbReference type="RefSeq" id="WP_316558147.1">
    <property type="nucleotide sequence ID" value="NZ_CP131059.1"/>
</dbReference>
<dbReference type="InterPro" id="IPR036594">
    <property type="entry name" value="Meth_synthase_dom"/>
</dbReference>
<evidence type="ECO:0000256" key="3">
    <source>
        <dbReference type="ARBA" id="ARBA00023285"/>
    </source>
</evidence>
<dbReference type="PROSITE" id="PS51337">
    <property type="entry name" value="B12_BINDING_NTER"/>
    <property type="match status" value="1"/>
</dbReference>
<accession>A0AA96UYS9</accession>
<feature type="domain" description="B12-binding N-terminal" evidence="5">
    <location>
        <begin position="53"/>
        <end position="147"/>
    </location>
</feature>
<evidence type="ECO:0000313" key="7">
    <source>
        <dbReference type="Proteomes" id="UP001302978"/>
    </source>
</evidence>
<dbReference type="EMBL" id="CP131059">
    <property type="protein sequence ID" value="WNY23139.1"/>
    <property type="molecule type" value="Genomic_DNA"/>
</dbReference>
<dbReference type="AlphaFoldDB" id="A0AA96UYS9"/>